<reference evidence="2" key="2">
    <citation type="submission" date="2015-06" db="UniProtKB">
        <authorList>
            <consortium name="EnsemblProtists"/>
        </authorList>
    </citation>
    <scope>IDENTIFICATION</scope>
    <source>
        <strain evidence="2">Emoy2</strain>
    </source>
</reference>
<protein>
    <submittedName>
        <fullName evidence="2">Uncharacterized protein</fullName>
    </submittedName>
</protein>
<evidence type="ECO:0000313" key="3">
    <source>
        <dbReference type="Proteomes" id="UP000011713"/>
    </source>
</evidence>
<dbReference type="HOGENOM" id="CLU_2502725_0_0_1"/>
<accession>M4C014</accession>
<keyword evidence="3" id="KW-1185">Reference proteome</keyword>
<feature type="region of interest" description="Disordered" evidence="1">
    <location>
        <begin position="14"/>
        <end position="34"/>
    </location>
</feature>
<dbReference type="VEuPathDB" id="FungiDB:HpaG812193"/>
<name>M4C014_HYAAE</name>
<dbReference type="Proteomes" id="UP000011713">
    <property type="component" value="Unassembled WGS sequence"/>
</dbReference>
<dbReference type="EMBL" id="ABWE02001950">
    <property type="status" value="NOT_ANNOTATED_CDS"/>
    <property type="molecule type" value="Genomic_DNA"/>
</dbReference>
<organism evidence="2 3">
    <name type="scientific">Hyaloperonospora arabidopsidis (strain Emoy2)</name>
    <name type="common">Downy mildew agent</name>
    <name type="synonym">Peronospora arabidopsidis</name>
    <dbReference type="NCBI Taxonomy" id="559515"/>
    <lineage>
        <taxon>Eukaryota</taxon>
        <taxon>Sar</taxon>
        <taxon>Stramenopiles</taxon>
        <taxon>Oomycota</taxon>
        <taxon>Peronosporomycetes</taxon>
        <taxon>Peronosporales</taxon>
        <taxon>Peronosporaceae</taxon>
        <taxon>Hyaloperonospora</taxon>
    </lineage>
</organism>
<dbReference type="InParanoid" id="M4C014"/>
<dbReference type="AlphaFoldDB" id="M4C014"/>
<reference evidence="3" key="1">
    <citation type="journal article" date="2010" name="Science">
        <title>Signatures of adaptation to obligate biotrophy in the Hyaloperonospora arabidopsidis genome.</title>
        <authorList>
            <person name="Baxter L."/>
            <person name="Tripathy S."/>
            <person name="Ishaque N."/>
            <person name="Boot N."/>
            <person name="Cabral A."/>
            <person name="Kemen E."/>
            <person name="Thines M."/>
            <person name="Ah-Fong A."/>
            <person name="Anderson R."/>
            <person name="Badejoko W."/>
            <person name="Bittner-Eddy P."/>
            <person name="Boore J.L."/>
            <person name="Chibucos M.C."/>
            <person name="Coates M."/>
            <person name="Dehal P."/>
            <person name="Delehaunty K."/>
            <person name="Dong S."/>
            <person name="Downton P."/>
            <person name="Dumas B."/>
            <person name="Fabro G."/>
            <person name="Fronick C."/>
            <person name="Fuerstenberg S.I."/>
            <person name="Fulton L."/>
            <person name="Gaulin E."/>
            <person name="Govers F."/>
            <person name="Hughes L."/>
            <person name="Humphray S."/>
            <person name="Jiang R.H."/>
            <person name="Judelson H."/>
            <person name="Kamoun S."/>
            <person name="Kyung K."/>
            <person name="Meijer H."/>
            <person name="Minx P."/>
            <person name="Morris P."/>
            <person name="Nelson J."/>
            <person name="Phuntumart V."/>
            <person name="Qutob D."/>
            <person name="Rehmany A."/>
            <person name="Rougon-Cardoso A."/>
            <person name="Ryden P."/>
            <person name="Torto-Alalibo T."/>
            <person name="Studholme D."/>
            <person name="Wang Y."/>
            <person name="Win J."/>
            <person name="Wood J."/>
            <person name="Clifton S.W."/>
            <person name="Rogers J."/>
            <person name="Van den Ackerveken G."/>
            <person name="Jones J.D."/>
            <person name="McDowell J.M."/>
            <person name="Beynon J."/>
            <person name="Tyler B.M."/>
        </authorList>
    </citation>
    <scope>NUCLEOTIDE SEQUENCE [LARGE SCALE GENOMIC DNA]</scope>
    <source>
        <strain evidence="3">Emoy2</strain>
    </source>
</reference>
<evidence type="ECO:0000256" key="1">
    <source>
        <dbReference type="SAM" id="MobiDB-lite"/>
    </source>
</evidence>
<sequence length="86" mass="9924">MKLRLVTCPRLPSKDVRARSTGRARGKWQHTPRHASLLRQEQQASSMVRLQGDKCNAVLRARRVKLLMSGRKVECRTYKSYLSVCL</sequence>
<evidence type="ECO:0000313" key="2">
    <source>
        <dbReference type="EnsemblProtists" id="HpaP812193"/>
    </source>
</evidence>
<proteinExistence type="predicted"/>
<dbReference type="EnsemblProtists" id="HpaT812193">
    <property type="protein sequence ID" value="HpaP812193"/>
    <property type="gene ID" value="HpaG812193"/>
</dbReference>
<feature type="compositionally biased region" description="Basic residues" evidence="1">
    <location>
        <begin position="20"/>
        <end position="33"/>
    </location>
</feature>